<dbReference type="Pfam" id="PF10373">
    <property type="entry name" value="EST1_DNA_bind"/>
    <property type="match status" value="1"/>
</dbReference>
<evidence type="ECO:0000256" key="1">
    <source>
        <dbReference type="ARBA" id="ARBA00004123"/>
    </source>
</evidence>
<feature type="compositionally biased region" description="Basic and acidic residues" evidence="5">
    <location>
        <begin position="1"/>
        <end position="11"/>
    </location>
</feature>
<keyword evidence="4" id="KW-0539">Nucleus</keyword>
<dbReference type="Gene3D" id="3.40.50.1010">
    <property type="entry name" value="5'-nuclease"/>
    <property type="match status" value="1"/>
</dbReference>
<dbReference type="SUPFAM" id="SSF48452">
    <property type="entry name" value="TPR-like"/>
    <property type="match status" value="1"/>
</dbReference>
<dbReference type="CDD" id="cd09880">
    <property type="entry name" value="PIN_Smg5-6-like"/>
    <property type="match status" value="1"/>
</dbReference>
<feature type="region of interest" description="Disordered" evidence="5">
    <location>
        <begin position="1"/>
        <end position="62"/>
    </location>
</feature>
<dbReference type="SMART" id="SM00670">
    <property type="entry name" value="PINc"/>
    <property type="match status" value="1"/>
</dbReference>
<evidence type="ECO:0000256" key="3">
    <source>
        <dbReference type="ARBA" id="ARBA00022490"/>
    </source>
</evidence>
<dbReference type="Proteomes" id="UP001479436">
    <property type="component" value="Unassembled WGS sequence"/>
</dbReference>
<comment type="subcellular location">
    <subcellularLocation>
        <location evidence="2">Cytoplasm</location>
    </subcellularLocation>
    <subcellularLocation>
        <location evidence="1">Nucleus</location>
    </subcellularLocation>
</comment>
<evidence type="ECO:0000259" key="6">
    <source>
        <dbReference type="SMART" id="SM00670"/>
    </source>
</evidence>
<feature type="compositionally biased region" description="Polar residues" evidence="5">
    <location>
        <begin position="36"/>
        <end position="62"/>
    </location>
</feature>
<dbReference type="InterPro" id="IPR018834">
    <property type="entry name" value="DNA/RNA-bd_Est1-type"/>
</dbReference>
<dbReference type="InterPro" id="IPR019458">
    <property type="entry name" value="Est1-like_N"/>
</dbReference>
<dbReference type="Gene3D" id="1.25.40.10">
    <property type="entry name" value="Tetratricopeptide repeat domain"/>
    <property type="match status" value="1"/>
</dbReference>
<gene>
    <name evidence="7" type="ORF">K7432_001574</name>
</gene>
<evidence type="ECO:0000256" key="5">
    <source>
        <dbReference type="SAM" id="MobiDB-lite"/>
    </source>
</evidence>
<dbReference type="InterPro" id="IPR029060">
    <property type="entry name" value="PIN-like_dom_sf"/>
</dbReference>
<evidence type="ECO:0000313" key="8">
    <source>
        <dbReference type="Proteomes" id="UP001479436"/>
    </source>
</evidence>
<dbReference type="SUPFAM" id="SSF88723">
    <property type="entry name" value="PIN domain-like"/>
    <property type="match status" value="1"/>
</dbReference>
<dbReference type="Pfam" id="PF13638">
    <property type="entry name" value="PIN_4"/>
    <property type="match status" value="1"/>
</dbReference>
<name>A0ABR2X2W2_9FUNG</name>
<dbReference type="PANTHER" id="PTHR15696">
    <property type="entry name" value="SMG-7 SUPPRESSOR WITH MORPHOLOGICAL EFFECT ON GENITALIA PROTEIN 7"/>
    <property type="match status" value="1"/>
</dbReference>
<dbReference type="InterPro" id="IPR011990">
    <property type="entry name" value="TPR-like_helical_dom_sf"/>
</dbReference>
<dbReference type="EMBL" id="JASJQH010000036">
    <property type="protein sequence ID" value="KAK9768078.1"/>
    <property type="molecule type" value="Genomic_DNA"/>
</dbReference>
<dbReference type="Pfam" id="PF10374">
    <property type="entry name" value="EST1"/>
    <property type="match status" value="1"/>
</dbReference>
<keyword evidence="8" id="KW-1185">Reference proteome</keyword>
<evidence type="ECO:0000313" key="7">
    <source>
        <dbReference type="EMBL" id="KAK9768078.1"/>
    </source>
</evidence>
<feature type="region of interest" description="Disordered" evidence="5">
    <location>
        <begin position="576"/>
        <end position="599"/>
    </location>
</feature>
<dbReference type="InterPro" id="IPR002716">
    <property type="entry name" value="PIN_dom"/>
</dbReference>
<proteinExistence type="predicted"/>
<protein>
    <recommendedName>
        <fullName evidence="6">PIN domain-containing protein</fullName>
    </recommendedName>
</protein>
<accession>A0ABR2X2W2</accession>
<evidence type="ECO:0000256" key="2">
    <source>
        <dbReference type="ARBA" id="ARBA00004496"/>
    </source>
</evidence>
<keyword evidence="3" id="KW-0963">Cytoplasm</keyword>
<dbReference type="PANTHER" id="PTHR15696:SF0">
    <property type="entry name" value="TELOMERASE-BINDING PROTEIN EST1A"/>
    <property type="match status" value="1"/>
</dbReference>
<feature type="domain" description="PIN" evidence="6">
    <location>
        <begin position="761"/>
        <end position="906"/>
    </location>
</feature>
<organism evidence="7 8">
    <name type="scientific">Basidiobolus ranarum</name>
    <dbReference type="NCBI Taxonomy" id="34480"/>
    <lineage>
        <taxon>Eukaryota</taxon>
        <taxon>Fungi</taxon>
        <taxon>Fungi incertae sedis</taxon>
        <taxon>Zoopagomycota</taxon>
        <taxon>Entomophthoromycotina</taxon>
        <taxon>Basidiobolomycetes</taxon>
        <taxon>Basidiobolales</taxon>
        <taxon>Basidiobolaceae</taxon>
        <taxon>Basidiobolus</taxon>
    </lineage>
</organism>
<evidence type="ECO:0000256" key="4">
    <source>
        <dbReference type="ARBA" id="ARBA00023242"/>
    </source>
</evidence>
<dbReference type="InterPro" id="IPR045153">
    <property type="entry name" value="Est1/Ebs1-like"/>
</dbReference>
<sequence>MQVFSRGEKKGNASRLWAPDSQPTVISNKKVDGPSLQATQNEAPSKTTSQAKQASNQKESSTPLQKYCGELKKLEQQVGHYVEKMQYPNEWEKTLSFHARLTSVYRKVITLDYEFSVKHDIEQRMWKLGFYSIIEKFRKLIQSDQDVEWNRRHLVDVFQTFLKQSGHFYSNLLSKTQRSMERCYSSTKETEQSNHGQKRISQYKQSYHRSITFLGDIARYKTMYSGLKSKNWSLAKSIYTKAAALSPNNGKSYNQMAIIATYEKNPFDNVYFYYRSLSVPHPFISARESLAIIFEQNRQHLVEKVGSKQRVEKFSSTMRKKTDAALFKPDGEGLQLLYDIFVRIQGILFTKISMETFPELRNLVLYLFEHALDHESGFASMRTNDAILKMETMSFFNLYGFSVPEPPDFSSKDMMAYATALVFLLDFSILIMKACSTELNHQSTSNNSIKGLASNERIVSLLQYVALLARWLVLNIESWIWINEYYDNDAMISLYPEFPQTFKQFWSCMTLLANSLKQLSSNFEDKPLLEYEDFEIQQLPEFKFINGFAPLCENSPNTIHLYLEPLSDLFTPFDASESDFSGSSDSEEEESPYEESIASSQDTELLHIRVLSILKDLDYLAALSKPEIFHYDSFSHMFETSLISKTPPTEMSPSKAPHRVISIDITKPKAMKQIEPENFSEEEGDEKNTNDLEVLDEMVEEIRKEIHSKISLETDDPDNDTIGNLKARKDELLALTELRSQMQLENPRKTAHGIRLKSDYTIVIFDTNNFVSELRLIQRLHRTQKFVISVPLVVFTELEGLKKNTRSTLGPKAQRALEWLESEFLQQRNQAKTYLRAQTSKGNFLRDITLRNELWHDQTDGVNISARSAINDDVILQCCLYFINNNQESGYHNPVVLVTNDVNMRLKGYAKYIPVATVFEFRKRLRIDCGINISR</sequence>
<reference evidence="7 8" key="1">
    <citation type="submission" date="2023-04" db="EMBL/GenBank/DDBJ databases">
        <title>Genome of Basidiobolus ranarum AG-B5.</title>
        <authorList>
            <person name="Stajich J.E."/>
            <person name="Carter-House D."/>
            <person name="Gryganskyi A."/>
        </authorList>
    </citation>
    <scope>NUCLEOTIDE SEQUENCE [LARGE SCALE GENOMIC DNA]</scope>
    <source>
        <strain evidence="7 8">AG-B5</strain>
    </source>
</reference>
<comment type="caution">
    <text evidence="7">The sequence shown here is derived from an EMBL/GenBank/DDBJ whole genome shotgun (WGS) entry which is preliminary data.</text>
</comment>